<comment type="caution">
    <text evidence="1">The sequence shown here is derived from an EMBL/GenBank/DDBJ whole genome shotgun (WGS) entry which is preliminary data.</text>
</comment>
<evidence type="ECO:0000313" key="1">
    <source>
        <dbReference type="EMBL" id="MBB6521820.1"/>
    </source>
</evidence>
<dbReference type="GO" id="GO:0008168">
    <property type="term" value="F:methyltransferase activity"/>
    <property type="evidence" value="ECO:0007669"/>
    <property type="project" value="UniProtKB-KW"/>
</dbReference>
<dbReference type="AlphaFoldDB" id="A0A7X0MW51"/>
<sequence>MQCPLCNQDQVEDFHKDKRRQYLRCEGCELIFVPENEILSPALEKAEYDKHQNQPDDSGYRRFLNRCLEPLLKQLETQGVKAPEDIVGLDFGCGPGPTLSRMAEERGYVLADYDPFYAHKPELLKAQYDFITMTEVIEHVRHPRLVLDLLDRLLAASGTLAIMTKRRTEPEHFASWHYKNDPTHIRFYHLKSFEFIARHYGWKLTIIDKDVLFLSRS</sequence>
<dbReference type="InterPro" id="IPR029063">
    <property type="entry name" value="SAM-dependent_MTases_sf"/>
</dbReference>
<dbReference type="Pfam" id="PF13489">
    <property type="entry name" value="Methyltransf_23"/>
    <property type="match status" value="1"/>
</dbReference>
<gene>
    <name evidence="1" type="ORF">HNR48_002105</name>
</gene>
<organism evidence="1 2">
    <name type="scientific">Pseudoteredinibacter isoporae</name>
    <dbReference type="NCBI Taxonomy" id="570281"/>
    <lineage>
        <taxon>Bacteria</taxon>
        <taxon>Pseudomonadati</taxon>
        <taxon>Pseudomonadota</taxon>
        <taxon>Gammaproteobacteria</taxon>
        <taxon>Cellvibrionales</taxon>
        <taxon>Cellvibrionaceae</taxon>
        <taxon>Pseudoteredinibacter</taxon>
    </lineage>
</organism>
<keyword evidence="2" id="KW-1185">Reference proteome</keyword>
<dbReference type="InParanoid" id="A0A7X0MW51"/>
<accession>A0A7X0MW51</accession>
<dbReference type="SUPFAM" id="SSF53335">
    <property type="entry name" value="S-adenosyl-L-methionine-dependent methyltransferases"/>
    <property type="match status" value="1"/>
</dbReference>
<evidence type="ECO:0000313" key="2">
    <source>
        <dbReference type="Proteomes" id="UP000528457"/>
    </source>
</evidence>
<protein>
    <submittedName>
        <fullName evidence="1">SAM-dependent methyltransferase</fullName>
    </submittedName>
</protein>
<dbReference type="EMBL" id="JACHHT010000002">
    <property type="protein sequence ID" value="MBB6521820.1"/>
    <property type="molecule type" value="Genomic_DNA"/>
</dbReference>
<reference evidence="1 2" key="1">
    <citation type="submission" date="2020-08" db="EMBL/GenBank/DDBJ databases">
        <title>Genomic Encyclopedia of Type Strains, Phase IV (KMG-IV): sequencing the most valuable type-strain genomes for metagenomic binning, comparative biology and taxonomic classification.</title>
        <authorList>
            <person name="Goeker M."/>
        </authorList>
    </citation>
    <scope>NUCLEOTIDE SEQUENCE [LARGE SCALE GENOMIC DNA]</scope>
    <source>
        <strain evidence="1 2">DSM 22368</strain>
    </source>
</reference>
<name>A0A7X0MW51_9GAMM</name>
<keyword evidence="1" id="KW-0808">Transferase</keyword>
<dbReference type="GO" id="GO:0032259">
    <property type="term" value="P:methylation"/>
    <property type="evidence" value="ECO:0007669"/>
    <property type="project" value="UniProtKB-KW"/>
</dbReference>
<dbReference type="Proteomes" id="UP000528457">
    <property type="component" value="Unassembled WGS sequence"/>
</dbReference>
<keyword evidence="1" id="KW-0489">Methyltransferase</keyword>
<proteinExistence type="predicted"/>
<dbReference type="Gene3D" id="3.40.50.150">
    <property type="entry name" value="Vaccinia Virus protein VP39"/>
    <property type="match status" value="1"/>
</dbReference>
<dbReference type="RefSeq" id="WP_166844839.1">
    <property type="nucleotide sequence ID" value="NZ_JAAONY010000002.1"/>
</dbReference>